<protein>
    <submittedName>
        <fullName evidence="1">Uncharacterized protein</fullName>
    </submittedName>
</protein>
<evidence type="ECO:0000313" key="2">
    <source>
        <dbReference type="Proteomes" id="UP000237423"/>
    </source>
</evidence>
<comment type="caution">
    <text evidence="1">The sequence shown here is derived from an EMBL/GenBank/DDBJ whole genome shotgun (WGS) entry which is preliminary data.</text>
</comment>
<reference evidence="1 2" key="1">
    <citation type="submission" date="2017-11" db="EMBL/GenBank/DDBJ databases">
        <title>Draft Genome Sequence of Methylobacter psychrotolerans Sph1T, an Obligate Methanotroph from Low-Temperature Environments.</title>
        <authorList>
            <person name="Oshkin I.Y."/>
            <person name="Miroshnikov K."/>
            <person name="Belova S.E."/>
            <person name="Korzhenkov A."/>
            <person name="Toshchakov S.V."/>
            <person name="Dedysh S.N."/>
        </authorList>
    </citation>
    <scope>NUCLEOTIDE SEQUENCE [LARGE SCALE GENOMIC DNA]</scope>
    <source>
        <strain evidence="1 2">Sph1</strain>
    </source>
</reference>
<evidence type="ECO:0000313" key="1">
    <source>
        <dbReference type="EMBL" id="POZ50452.1"/>
    </source>
</evidence>
<dbReference type="Proteomes" id="UP000237423">
    <property type="component" value="Unassembled WGS sequence"/>
</dbReference>
<name>A0A2S5CI89_9GAMM</name>
<accession>A0A2S5CI89</accession>
<dbReference type="EMBL" id="PGFZ01000010">
    <property type="protein sequence ID" value="POZ50452.1"/>
    <property type="molecule type" value="Genomic_DNA"/>
</dbReference>
<organism evidence="1 2">
    <name type="scientific">Methylovulum psychrotolerans</name>
    <dbReference type="NCBI Taxonomy" id="1704499"/>
    <lineage>
        <taxon>Bacteria</taxon>
        <taxon>Pseudomonadati</taxon>
        <taxon>Pseudomonadota</taxon>
        <taxon>Gammaproteobacteria</taxon>
        <taxon>Methylococcales</taxon>
        <taxon>Methylococcaceae</taxon>
        <taxon>Methylovulum</taxon>
    </lineage>
</organism>
<dbReference type="AlphaFoldDB" id="A0A2S5CI89"/>
<proteinExistence type="predicted"/>
<gene>
    <name evidence="1" type="ORF">AADEFJLK_03647</name>
</gene>
<sequence>MELDDQDKVKWLFDPKAFLTHNIANILGMYSSIIKFAKFDPQKIGKDKGSYEIVAGAIKMSASNYNKSK</sequence>